<dbReference type="Proteomes" id="UP000077755">
    <property type="component" value="Chromosome 8"/>
</dbReference>
<comment type="similarity">
    <text evidence="1">Belongs to the HAD-like hydrolase superfamily. EYA family.</text>
</comment>
<dbReference type="SFLD" id="SFLDS00003">
    <property type="entry name" value="Haloacid_Dehalogenase"/>
    <property type="match status" value="1"/>
</dbReference>
<dbReference type="GO" id="GO:0030946">
    <property type="term" value="F:protein tyrosine phosphatase activity, metal-dependent"/>
    <property type="evidence" value="ECO:0007669"/>
    <property type="project" value="EnsemblPlants"/>
</dbReference>
<comment type="catalytic activity">
    <reaction evidence="7">
        <text>O-phospho-L-tyrosyl-[protein] + H2O = L-tyrosyl-[protein] + phosphate</text>
        <dbReference type="Rhea" id="RHEA:10684"/>
        <dbReference type="Rhea" id="RHEA-COMP:10136"/>
        <dbReference type="Rhea" id="RHEA-COMP:20101"/>
        <dbReference type="ChEBI" id="CHEBI:15377"/>
        <dbReference type="ChEBI" id="CHEBI:43474"/>
        <dbReference type="ChEBI" id="CHEBI:46858"/>
        <dbReference type="ChEBI" id="CHEBI:61978"/>
        <dbReference type="EC" id="3.1.3.48"/>
    </reaction>
</comment>
<feature type="active site" description="Proton donor" evidence="8">
    <location>
        <position position="13"/>
    </location>
</feature>
<name>A0A175YBB9_DAUCS</name>
<dbReference type="GO" id="GO:0046872">
    <property type="term" value="F:metal ion binding"/>
    <property type="evidence" value="ECO:0007669"/>
    <property type="project" value="UniProtKB-KW"/>
</dbReference>
<comment type="cofactor">
    <cofactor evidence="9">
        <name>Mg(2+)</name>
        <dbReference type="ChEBI" id="CHEBI:18420"/>
    </cofactor>
    <text evidence="9">Binds 1 Mg(2+) ion per subunit.</text>
</comment>
<dbReference type="GO" id="GO:0045739">
    <property type="term" value="P:positive regulation of DNA repair"/>
    <property type="evidence" value="ECO:0007669"/>
    <property type="project" value="TreeGrafter"/>
</dbReference>
<dbReference type="EMBL" id="CP093350">
    <property type="protein sequence ID" value="WOH11519.1"/>
    <property type="molecule type" value="Genomic_DNA"/>
</dbReference>
<dbReference type="SUPFAM" id="SSF56784">
    <property type="entry name" value="HAD-like"/>
    <property type="match status" value="1"/>
</dbReference>
<reference evidence="10" key="1">
    <citation type="journal article" date="2016" name="Nat. Genet.">
        <title>A high-quality carrot genome assembly provides new insights into carotenoid accumulation and asterid genome evolution.</title>
        <authorList>
            <person name="Iorizzo M."/>
            <person name="Ellison S."/>
            <person name="Senalik D."/>
            <person name="Zeng P."/>
            <person name="Satapoomin P."/>
            <person name="Huang J."/>
            <person name="Bowman M."/>
            <person name="Iovene M."/>
            <person name="Sanseverino W."/>
            <person name="Cavagnaro P."/>
            <person name="Yildiz M."/>
            <person name="Macko-Podgorni A."/>
            <person name="Moranska E."/>
            <person name="Grzebelus E."/>
            <person name="Grzebelus D."/>
            <person name="Ashrafi H."/>
            <person name="Zheng Z."/>
            <person name="Cheng S."/>
            <person name="Spooner D."/>
            <person name="Van Deynze A."/>
            <person name="Simon P."/>
        </authorList>
    </citation>
    <scope>NUCLEOTIDE SEQUENCE</scope>
    <source>
        <tissue evidence="10">Leaf</tissue>
    </source>
</reference>
<dbReference type="OMA" id="MWENHIL"/>
<keyword evidence="5 9" id="KW-0460">Magnesium</keyword>
<dbReference type="GO" id="GO:0030154">
    <property type="term" value="P:cell differentiation"/>
    <property type="evidence" value="ECO:0007669"/>
    <property type="project" value="TreeGrafter"/>
</dbReference>
<organism evidence="10 11">
    <name type="scientific">Daucus carota subsp. sativus</name>
    <name type="common">Carrot</name>
    <dbReference type="NCBI Taxonomy" id="79200"/>
    <lineage>
        <taxon>Eukaryota</taxon>
        <taxon>Viridiplantae</taxon>
        <taxon>Streptophyta</taxon>
        <taxon>Embryophyta</taxon>
        <taxon>Tracheophyta</taxon>
        <taxon>Spermatophyta</taxon>
        <taxon>Magnoliopsida</taxon>
        <taxon>eudicotyledons</taxon>
        <taxon>Gunneridae</taxon>
        <taxon>Pentapetalae</taxon>
        <taxon>asterids</taxon>
        <taxon>campanulids</taxon>
        <taxon>Apiales</taxon>
        <taxon>Apiaceae</taxon>
        <taxon>Apioideae</taxon>
        <taxon>Scandiceae</taxon>
        <taxon>Daucinae</taxon>
        <taxon>Daucus</taxon>
        <taxon>Daucus sect. Daucus</taxon>
    </lineage>
</organism>
<gene>
    <name evidence="10" type="ORF">DCAR_0831006</name>
</gene>
<dbReference type="InterPro" id="IPR038102">
    <property type="entry name" value="EYA_dom_sf"/>
</dbReference>
<dbReference type="NCBIfam" id="TIGR01658">
    <property type="entry name" value="EYA-cons_domain"/>
    <property type="match status" value="1"/>
</dbReference>
<dbReference type="SFLD" id="SFLDG01129">
    <property type="entry name" value="C1.5:_HAD__Beta-PGM__Phosphata"/>
    <property type="match status" value="1"/>
</dbReference>
<dbReference type="PANTHER" id="PTHR10190">
    <property type="entry name" value="EYES ABSENT"/>
    <property type="match status" value="1"/>
</dbReference>
<dbReference type="InterPro" id="IPR006545">
    <property type="entry name" value="EYA_dom"/>
</dbReference>
<evidence type="ECO:0000313" key="10">
    <source>
        <dbReference type="EMBL" id="WOH11519.1"/>
    </source>
</evidence>
<dbReference type="OrthoDB" id="167668at2759"/>
<keyword evidence="6" id="KW-0904">Protein phosphatase</keyword>
<reference evidence="10" key="2">
    <citation type="submission" date="2022-03" db="EMBL/GenBank/DDBJ databases">
        <title>Draft title - Genomic analysis of global carrot germplasm unveils the trajectory of domestication and the origin of high carotenoid orange carrot.</title>
        <authorList>
            <person name="Iorizzo M."/>
            <person name="Ellison S."/>
            <person name="Senalik D."/>
            <person name="Macko-Podgorni A."/>
            <person name="Grzebelus D."/>
            <person name="Bostan H."/>
            <person name="Rolling W."/>
            <person name="Curaba J."/>
            <person name="Simon P."/>
        </authorList>
    </citation>
    <scope>NUCLEOTIDE SEQUENCE</scope>
    <source>
        <tissue evidence="10">Leaf</tissue>
    </source>
</reference>
<dbReference type="KEGG" id="dcr:108192458"/>
<feature type="active site" description="Nucleophile" evidence="8">
    <location>
        <position position="11"/>
    </location>
</feature>
<evidence type="ECO:0000256" key="9">
    <source>
        <dbReference type="PIRSR" id="PIRSR628472-2"/>
    </source>
</evidence>
<feature type="binding site" evidence="9">
    <location>
        <position position="13"/>
    </location>
    <ligand>
        <name>Mg(2+)</name>
        <dbReference type="ChEBI" id="CHEBI:18420"/>
    </ligand>
</feature>
<protein>
    <recommendedName>
        <fullName evidence="2">protein-tyrosine-phosphatase</fullName>
        <ecNumber evidence="2">3.1.3.48</ecNumber>
    </recommendedName>
</protein>
<evidence type="ECO:0000256" key="3">
    <source>
        <dbReference type="ARBA" id="ARBA00022723"/>
    </source>
</evidence>
<proteinExistence type="inferred from homology"/>
<dbReference type="EC" id="3.1.3.48" evidence="2"/>
<evidence type="ECO:0000256" key="4">
    <source>
        <dbReference type="ARBA" id="ARBA00022801"/>
    </source>
</evidence>
<sequence>MDHKMIVYIWDMDETLILLKSLINGTYAKCFNGLKDVQRGTEIGRTWENFILDISDQSFFYEEIEDYNQPFLDALKHYDDGRDLSDYNFSMDEFRPLPDDVNRRKLAYRHRLVAQKYKKGLRSILGHNKTISWENLYEETDLFTDKWHSSARDCLEQCAGTSSQHVNLLVTSGTLIPSLVKCLLFQLDDLISYENVYSSWEVGKLQCFTWIKERFSGQDIQFCVIGDGWEECEAAQSLKWPFVQVDPQPGSPHRFPGLNVSTLGHYLAVIYDQTKKETDETASHNSSNNL</sequence>
<dbReference type="AlphaFoldDB" id="A0A175YBB9"/>
<dbReference type="PANTHER" id="PTHR10190:SF16">
    <property type="entry name" value="DEVELOPMENTAL PROTEIN EYES ABSENT"/>
    <property type="match status" value="1"/>
</dbReference>
<evidence type="ECO:0000256" key="5">
    <source>
        <dbReference type="ARBA" id="ARBA00022842"/>
    </source>
</evidence>
<dbReference type="InterPro" id="IPR028472">
    <property type="entry name" value="EYA"/>
</dbReference>
<keyword evidence="3 9" id="KW-0479">Metal-binding</keyword>
<evidence type="ECO:0000313" key="11">
    <source>
        <dbReference type="Proteomes" id="UP000077755"/>
    </source>
</evidence>
<keyword evidence="11" id="KW-1185">Reference proteome</keyword>
<keyword evidence="4" id="KW-0378">Hydrolase</keyword>
<dbReference type="GO" id="GO:0005634">
    <property type="term" value="C:nucleus"/>
    <property type="evidence" value="ECO:0007669"/>
    <property type="project" value="TreeGrafter"/>
</dbReference>
<evidence type="ECO:0000256" key="8">
    <source>
        <dbReference type="PIRSR" id="PIRSR628472-1"/>
    </source>
</evidence>
<evidence type="ECO:0000256" key="6">
    <source>
        <dbReference type="ARBA" id="ARBA00022912"/>
    </source>
</evidence>
<evidence type="ECO:0000256" key="1">
    <source>
        <dbReference type="ARBA" id="ARBA00010501"/>
    </source>
</evidence>
<dbReference type="InterPro" id="IPR036412">
    <property type="entry name" value="HAD-like_sf"/>
</dbReference>
<feature type="binding site" evidence="9">
    <location>
        <position position="11"/>
    </location>
    <ligand>
        <name>Mg(2+)</name>
        <dbReference type="ChEBI" id="CHEBI:18420"/>
    </ligand>
</feature>
<dbReference type="Gramene" id="KZM80518">
    <property type="protein sequence ID" value="KZM80518"/>
    <property type="gene ID" value="DCAR_032214"/>
</dbReference>
<evidence type="ECO:0000256" key="2">
    <source>
        <dbReference type="ARBA" id="ARBA00013064"/>
    </source>
</evidence>
<dbReference type="Gene3D" id="3.40.50.12350">
    <property type="match status" value="1"/>
</dbReference>
<feature type="binding site" evidence="9">
    <location>
        <position position="227"/>
    </location>
    <ligand>
        <name>Mg(2+)</name>
        <dbReference type="ChEBI" id="CHEBI:18420"/>
    </ligand>
</feature>
<evidence type="ECO:0000256" key="7">
    <source>
        <dbReference type="ARBA" id="ARBA00051722"/>
    </source>
</evidence>
<accession>A0A175YBB9</accession>